<evidence type="ECO:0000256" key="1">
    <source>
        <dbReference type="ARBA" id="ARBA00022527"/>
    </source>
</evidence>
<evidence type="ECO:0000256" key="6">
    <source>
        <dbReference type="SAM" id="MobiDB-lite"/>
    </source>
</evidence>
<dbReference type="CTD" id="24589217"/>
<sequence>MRTYGIILKGIDAVNFPTRMSKNAQSLVKKLCRENPTERYGIGKEGLREIERHVWFEGFDWVGLRKRVLKAPYERQVTSQSDLRHFDEYPEETEEPEDETSGWDESF</sequence>
<dbReference type="Proteomes" id="UP000471633">
    <property type="component" value="Unassembled WGS sequence"/>
</dbReference>
<keyword evidence="4 8" id="KW-0418">Kinase</keyword>
<feature type="region of interest" description="Disordered" evidence="6">
    <location>
        <begin position="76"/>
        <end position="107"/>
    </location>
</feature>
<dbReference type="GeneID" id="24589217"/>
<keyword evidence="2" id="KW-0808">Transferase</keyword>
<dbReference type="SMART" id="SM00133">
    <property type="entry name" value="S_TK_X"/>
    <property type="match status" value="1"/>
</dbReference>
<dbReference type="SUPFAM" id="SSF56112">
    <property type="entry name" value="Protein kinase-like (PK-like)"/>
    <property type="match status" value="1"/>
</dbReference>
<reference evidence="8" key="4">
    <citation type="journal article" date="2022" name="PLoS Pathog.">
        <title>Chromosome-level genome of Schistosoma haematobium underpins genome-wide explorations of molecular variation.</title>
        <authorList>
            <person name="Stroehlein A.J."/>
            <person name="Korhonen P.K."/>
            <person name="Lee V.V."/>
            <person name="Ralph S.A."/>
            <person name="Mentink-Kane M."/>
            <person name="You H."/>
            <person name="McManus D.P."/>
            <person name="Tchuente L.T."/>
            <person name="Stothard J.R."/>
            <person name="Kaur P."/>
            <person name="Dudchenko O."/>
            <person name="Aiden E.L."/>
            <person name="Yang B."/>
            <person name="Yang H."/>
            <person name="Emery A.M."/>
            <person name="Webster B.L."/>
            <person name="Brindley P.J."/>
            <person name="Rollinson D."/>
            <person name="Chang B.C.H."/>
            <person name="Gasser R.B."/>
            <person name="Young N.D."/>
        </authorList>
    </citation>
    <scope>NUCLEOTIDE SEQUENCE</scope>
</reference>
<dbReference type="EMBL" id="AMPZ03000006">
    <property type="protein sequence ID" value="KAH9581589.1"/>
    <property type="molecule type" value="Genomic_DNA"/>
</dbReference>
<comment type="caution">
    <text evidence="8">The sequence shown here is derived from an EMBL/GenBank/DDBJ whole genome shotgun (WGS) entry which is preliminary data.</text>
</comment>
<keyword evidence="1" id="KW-0723">Serine/threonine-protein kinase</keyword>
<keyword evidence="3" id="KW-0547">Nucleotide-binding</keyword>
<evidence type="ECO:0000256" key="4">
    <source>
        <dbReference type="ARBA" id="ARBA00022777"/>
    </source>
</evidence>
<dbReference type="PANTHER" id="PTHR24353:SF147">
    <property type="entry name" value="CGMP-DEPENDENT SERINE_THREONIN PROTEIN KINASE-RELATED"/>
    <property type="match status" value="1"/>
</dbReference>
<dbReference type="InterPro" id="IPR011009">
    <property type="entry name" value="Kinase-like_dom_sf"/>
</dbReference>
<organism evidence="8 9">
    <name type="scientific">Schistosoma haematobium</name>
    <name type="common">Blood fluke</name>
    <dbReference type="NCBI Taxonomy" id="6185"/>
    <lineage>
        <taxon>Eukaryota</taxon>
        <taxon>Metazoa</taxon>
        <taxon>Spiralia</taxon>
        <taxon>Lophotrochozoa</taxon>
        <taxon>Platyhelminthes</taxon>
        <taxon>Trematoda</taxon>
        <taxon>Digenea</taxon>
        <taxon>Strigeidida</taxon>
        <taxon>Schistosomatoidea</taxon>
        <taxon>Schistosomatidae</taxon>
        <taxon>Schistosoma</taxon>
    </lineage>
</organism>
<reference evidence="8" key="3">
    <citation type="submission" date="2021-06" db="EMBL/GenBank/DDBJ databases">
        <title>Chromosome-level genome assembly for S. haematobium.</title>
        <authorList>
            <person name="Stroehlein A.J."/>
        </authorList>
    </citation>
    <scope>NUCLEOTIDE SEQUENCE</scope>
</reference>
<evidence type="ECO:0000256" key="2">
    <source>
        <dbReference type="ARBA" id="ARBA00022679"/>
    </source>
</evidence>
<reference evidence="8" key="1">
    <citation type="journal article" date="2012" name="Nat. Genet.">
        <title>Whole-genome sequence of Schistosoma haematobium.</title>
        <authorList>
            <person name="Young N.D."/>
            <person name="Jex A.R."/>
            <person name="Li B."/>
            <person name="Liu S."/>
            <person name="Yang L."/>
            <person name="Xiong Z."/>
            <person name="Li Y."/>
            <person name="Cantacessi C."/>
            <person name="Hall R.S."/>
            <person name="Xu X."/>
            <person name="Chen F."/>
            <person name="Wu X."/>
            <person name="Zerlotini A."/>
            <person name="Oliveira G."/>
            <person name="Hofmann A."/>
            <person name="Zhang G."/>
            <person name="Fang X."/>
            <person name="Kang Y."/>
            <person name="Campbell B.E."/>
            <person name="Loukas A."/>
            <person name="Ranganathan S."/>
            <person name="Rollinson D."/>
            <person name="Rinaldi G."/>
            <person name="Brindley P.J."/>
            <person name="Yang H."/>
            <person name="Wang J."/>
            <person name="Wang J."/>
            <person name="Gasser R.B."/>
        </authorList>
    </citation>
    <scope>NUCLEOTIDE SEQUENCE</scope>
</reference>
<evidence type="ECO:0000256" key="5">
    <source>
        <dbReference type="ARBA" id="ARBA00022840"/>
    </source>
</evidence>
<evidence type="ECO:0000313" key="9">
    <source>
        <dbReference type="Proteomes" id="UP000471633"/>
    </source>
</evidence>
<feature type="compositionally biased region" description="Acidic residues" evidence="6">
    <location>
        <begin position="89"/>
        <end position="107"/>
    </location>
</feature>
<dbReference type="Gene3D" id="1.10.510.10">
    <property type="entry name" value="Transferase(Phosphotransferase) domain 1"/>
    <property type="match status" value="1"/>
</dbReference>
<proteinExistence type="predicted"/>
<reference evidence="8" key="2">
    <citation type="journal article" date="2019" name="Gigascience">
        <title>High-quality Schistosoma haematobium genome achieved by single-molecule and long-range sequencing.</title>
        <authorList>
            <person name="Stroehlein A.J."/>
            <person name="Korhonen P.K."/>
            <person name="Chong T.M."/>
            <person name="Lim Y.L."/>
            <person name="Chan K.G."/>
            <person name="Webster B."/>
            <person name="Rollinson D."/>
            <person name="Brindley P.J."/>
            <person name="Gasser R.B."/>
            <person name="Young N.D."/>
        </authorList>
    </citation>
    <scope>NUCLEOTIDE SEQUENCE</scope>
</reference>
<dbReference type="Gene3D" id="3.30.200.20">
    <property type="entry name" value="Phosphorylase Kinase, domain 1"/>
    <property type="match status" value="1"/>
</dbReference>
<dbReference type="RefSeq" id="XP_051065652.1">
    <property type="nucleotide sequence ID" value="XM_051217023.1"/>
</dbReference>
<dbReference type="PROSITE" id="PS51285">
    <property type="entry name" value="AGC_KINASE_CTER"/>
    <property type="match status" value="1"/>
</dbReference>
<evidence type="ECO:0000256" key="3">
    <source>
        <dbReference type="ARBA" id="ARBA00022741"/>
    </source>
</evidence>
<name>A0A922LFW3_SCHHA</name>
<dbReference type="GO" id="GO:0005524">
    <property type="term" value="F:ATP binding"/>
    <property type="evidence" value="ECO:0007669"/>
    <property type="project" value="UniProtKB-KW"/>
</dbReference>
<dbReference type="PANTHER" id="PTHR24353">
    <property type="entry name" value="CYCLIC NUCLEOTIDE-DEPENDENT PROTEIN KINASE"/>
    <property type="match status" value="1"/>
</dbReference>
<evidence type="ECO:0000313" key="8">
    <source>
        <dbReference type="EMBL" id="KAH9581589.1"/>
    </source>
</evidence>
<protein>
    <submittedName>
        <fullName evidence="8">cGMP-dependent protein kinase 1, variant 3</fullName>
    </submittedName>
</protein>
<feature type="domain" description="AGC-kinase C-terminal" evidence="7">
    <location>
        <begin position="57"/>
        <end position="107"/>
    </location>
</feature>
<dbReference type="GO" id="GO:0004674">
    <property type="term" value="F:protein serine/threonine kinase activity"/>
    <property type="evidence" value="ECO:0007669"/>
    <property type="project" value="UniProtKB-KW"/>
</dbReference>
<dbReference type="AlphaFoldDB" id="A0A922LFW3"/>
<keyword evidence="5" id="KW-0067">ATP-binding</keyword>
<dbReference type="InterPro" id="IPR000961">
    <property type="entry name" value="AGC-kinase_C"/>
</dbReference>
<keyword evidence="9" id="KW-1185">Reference proteome</keyword>
<gene>
    <name evidence="8" type="primary">PRKG1_2</name>
    <name evidence="8" type="ORF">MS3_00008685</name>
</gene>
<evidence type="ECO:0000259" key="7">
    <source>
        <dbReference type="PROSITE" id="PS51285"/>
    </source>
</evidence>
<accession>A0A922LFW3</accession>